<dbReference type="GO" id="GO:0003677">
    <property type="term" value="F:DNA binding"/>
    <property type="evidence" value="ECO:0007669"/>
    <property type="project" value="UniProtKB-KW"/>
</dbReference>
<evidence type="ECO:0000256" key="1">
    <source>
        <dbReference type="ARBA" id="ARBA00005560"/>
    </source>
</evidence>
<reference evidence="4" key="1">
    <citation type="submission" date="2013-08" db="EMBL/GenBank/DDBJ databases">
        <authorList>
            <person name="Mendez C."/>
            <person name="Richter M."/>
            <person name="Ferrer M."/>
            <person name="Sanchez J."/>
        </authorList>
    </citation>
    <scope>NUCLEOTIDE SEQUENCE</scope>
</reference>
<name>T0ZEZ0_9ZZZZ</name>
<comment type="similarity">
    <text evidence="1">Belongs to the TBP family.</text>
</comment>
<dbReference type="InterPro" id="IPR012295">
    <property type="entry name" value="TBP_dom_sf"/>
</dbReference>
<keyword evidence="2" id="KW-0238">DNA-binding</keyword>
<dbReference type="SUPFAM" id="SSF55945">
    <property type="entry name" value="TATA-box binding protein-like"/>
    <property type="match status" value="1"/>
</dbReference>
<dbReference type="EMBL" id="AUZX01001477">
    <property type="protein sequence ID" value="EQD78993.1"/>
    <property type="molecule type" value="Genomic_DNA"/>
</dbReference>
<dbReference type="AlphaFoldDB" id="T0ZEZ0"/>
<reference evidence="4" key="2">
    <citation type="journal article" date="2014" name="ISME J.">
        <title>Microbial stratification in low pH oxic and suboxic macroscopic growths along an acid mine drainage.</title>
        <authorList>
            <person name="Mendez-Garcia C."/>
            <person name="Mesa V."/>
            <person name="Sprenger R.R."/>
            <person name="Richter M."/>
            <person name="Diez M.S."/>
            <person name="Solano J."/>
            <person name="Bargiela R."/>
            <person name="Golyshina O.V."/>
            <person name="Manteca A."/>
            <person name="Ramos J.L."/>
            <person name="Gallego J.R."/>
            <person name="Llorente I."/>
            <person name="Martins Dos Santos V.A."/>
            <person name="Jensen O.N."/>
            <person name="Pelaez A.I."/>
            <person name="Sanchez J."/>
            <person name="Ferrer M."/>
        </authorList>
    </citation>
    <scope>NUCLEOTIDE SEQUENCE</scope>
</reference>
<comment type="caution">
    <text evidence="4">The sequence shown here is derived from an EMBL/GenBank/DDBJ whole genome shotgun (WGS) entry which is preliminary data.</text>
</comment>
<evidence type="ECO:0000313" key="5">
    <source>
        <dbReference type="EMBL" id="EQD78993.1"/>
    </source>
</evidence>
<feature type="non-terminal residue" evidence="4">
    <location>
        <position position="53"/>
    </location>
</feature>
<evidence type="ECO:0000256" key="2">
    <source>
        <dbReference type="ARBA" id="ARBA00023125"/>
    </source>
</evidence>
<keyword evidence="3" id="KW-0804">Transcription</keyword>
<organism evidence="4">
    <name type="scientific">mine drainage metagenome</name>
    <dbReference type="NCBI Taxonomy" id="410659"/>
    <lineage>
        <taxon>unclassified sequences</taxon>
        <taxon>metagenomes</taxon>
        <taxon>ecological metagenomes</taxon>
    </lineage>
</organism>
<proteinExistence type="inferred from homology"/>
<dbReference type="GO" id="GO:0006352">
    <property type="term" value="P:DNA-templated transcription initiation"/>
    <property type="evidence" value="ECO:0007669"/>
    <property type="project" value="InterPro"/>
</dbReference>
<gene>
    <name evidence="5" type="ORF">B1A_01972</name>
    <name evidence="4" type="ORF">B1B_19148</name>
</gene>
<sequence length="53" mass="6008">MSEREKIKIENIVASTSLAEHLDLSQIAMALEGSEYEPEQFPGLIYRLTEPKT</sequence>
<dbReference type="PRINTS" id="PR00686">
    <property type="entry name" value="TIFACTORIID"/>
</dbReference>
<dbReference type="Gene3D" id="3.30.310.10">
    <property type="entry name" value="TATA-Binding Protein"/>
    <property type="match status" value="1"/>
</dbReference>
<protein>
    <submittedName>
        <fullName evidence="4">Transcription factor</fullName>
    </submittedName>
</protein>
<evidence type="ECO:0000256" key="3">
    <source>
        <dbReference type="ARBA" id="ARBA00023163"/>
    </source>
</evidence>
<dbReference type="EMBL" id="AUZY01012869">
    <property type="protein sequence ID" value="EQD27439.1"/>
    <property type="molecule type" value="Genomic_DNA"/>
</dbReference>
<accession>T0ZEZ0</accession>
<dbReference type="Pfam" id="PF00352">
    <property type="entry name" value="TBP"/>
    <property type="match status" value="1"/>
</dbReference>
<evidence type="ECO:0000313" key="4">
    <source>
        <dbReference type="EMBL" id="EQD27439.1"/>
    </source>
</evidence>
<dbReference type="InterPro" id="IPR000814">
    <property type="entry name" value="TBP"/>
</dbReference>